<feature type="transmembrane region" description="Helical" evidence="6">
    <location>
        <begin position="77"/>
        <end position="98"/>
    </location>
</feature>
<dbReference type="Gene3D" id="1.20.1070.10">
    <property type="entry name" value="Rhodopsin 7-helix transmembrane proteins"/>
    <property type="match status" value="1"/>
</dbReference>
<feature type="transmembrane region" description="Helical" evidence="6">
    <location>
        <begin position="29"/>
        <end position="51"/>
    </location>
</feature>
<keyword evidence="5" id="KW-0297">G-protein coupled receptor</keyword>
<name>A0A914YP11_9BILA</name>
<dbReference type="GO" id="GO:0004930">
    <property type="term" value="F:G protein-coupled receptor activity"/>
    <property type="evidence" value="ECO:0007669"/>
    <property type="project" value="UniProtKB-KW"/>
</dbReference>
<dbReference type="WBParaSite" id="PSU_v2.g2590.t1">
    <property type="protein sequence ID" value="PSU_v2.g2590.t1"/>
    <property type="gene ID" value="PSU_v2.g2590"/>
</dbReference>
<feature type="transmembrane region" description="Helical" evidence="6">
    <location>
        <begin position="110"/>
        <end position="131"/>
    </location>
</feature>
<feature type="domain" description="G-protein coupled receptors family 1 profile" evidence="7">
    <location>
        <begin position="42"/>
        <end position="323"/>
    </location>
</feature>
<evidence type="ECO:0000256" key="2">
    <source>
        <dbReference type="ARBA" id="ARBA00022692"/>
    </source>
</evidence>
<feature type="transmembrane region" description="Helical" evidence="6">
    <location>
        <begin position="304"/>
        <end position="327"/>
    </location>
</feature>
<dbReference type="InterPro" id="IPR017452">
    <property type="entry name" value="GPCR_Rhodpsn_7TM"/>
</dbReference>
<dbReference type="PROSITE" id="PS00237">
    <property type="entry name" value="G_PROTEIN_RECEP_F1_1"/>
    <property type="match status" value="1"/>
</dbReference>
<sequence>MSAEDLAEFHQQIQAQPWDDEQPELKAMVLHQAMTISFTLLGNLLMIFVIIRHNNIKKRRKLTPVQMLMIHMCTSDLLFALITIFPGMLITLTIPQFYGPNFLCKFVKFLQVLPMYSSSFLLVAISADRFYAICRPLDSIRSSQYSRPTMYAAAAWIGAILLSIPQFFIFEKNDDGECTVNYTEPWHYPVYVLCFNIIVWLLPSCIAGILYYCVCKAVWKSMAYDAACVSTNSARYSSNDNRKWSRISTGTNDTLPRKDEYVQKKIATVKLTLTIVAANFLLWAPFCVISVIDAMLPMWINPVVATFIMFVGNLNSSMNPWICFILIKKQFKLFLRILFYGLPIEVLPKISGEKLRDNHIQQTASNWRLWFRQFRIPFNKAKGNVRVLN</sequence>
<reference evidence="9" key="1">
    <citation type="submission" date="2022-11" db="UniProtKB">
        <authorList>
            <consortium name="WormBaseParasite"/>
        </authorList>
    </citation>
    <scope>IDENTIFICATION</scope>
</reference>
<evidence type="ECO:0000313" key="9">
    <source>
        <dbReference type="WBParaSite" id="PSU_v2.g2590.t1"/>
    </source>
</evidence>
<dbReference type="PRINTS" id="PR00237">
    <property type="entry name" value="GPCRRHODOPSN"/>
</dbReference>
<dbReference type="Pfam" id="PF00001">
    <property type="entry name" value="7tm_1"/>
    <property type="match status" value="1"/>
</dbReference>
<protein>
    <submittedName>
        <fullName evidence="9">G-protein coupled receptors family 1 profile domain-containing protein</fullName>
    </submittedName>
</protein>
<evidence type="ECO:0000256" key="4">
    <source>
        <dbReference type="ARBA" id="ARBA00023136"/>
    </source>
</evidence>
<evidence type="ECO:0000256" key="6">
    <source>
        <dbReference type="SAM" id="Phobius"/>
    </source>
</evidence>
<feature type="transmembrane region" description="Helical" evidence="6">
    <location>
        <begin position="151"/>
        <end position="170"/>
    </location>
</feature>
<keyword evidence="5" id="KW-0675">Receptor</keyword>
<evidence type="ECO:0000259" key="7">
    <source>
        <dbReference type="PROSITE" id="PS50262"/>
    </source>
</evidence>
<keyword evidence="4 6" id="KW-0472">Membrane</keyword>
<dbReference type="PANTHER" id="PTHR24224">
    <property type="entry name" value="CARDIOACCELERATORY PEPTIDE RECEPTOR-RELATED"/>
    <property type="match status" value="1"/>
</dbReference>
<organism evidence="8 9">
    <name type="scientific">Panagrolaimus superbus</name>
    <dbReference type="NCBI Taxonomy" id="310955"/>
    <lineage>
        <taxon>Eukaryota</taxon>
        <taxon>Metazoa</taxon>
        <taxon>Ecdysozoa</taxon>
        <taxon>Nematoda</taxon>
        <taxon>Chromadorea</taxon>
        <taxon>Rhabditida</taxon>
        <taxon>Tylenchina</taxon>
        <taxon>Panagrolaimomorpha</taxon>
        <taxon>Panagrolaimoidea</taxon>
        <taxon>Panagrolaimidae</taxon>
        <taxon>Panagrolaimus</taxon>
    </lineage>
</organism>
<keyword evidence="3 6" id="KW-1133">Transmembrane helix</keyword>
<proteinExistence type="inferred from homology"/>
<comment type="similarity">
    <text evidence="5">Belongs to the G-protein coupled receptor 1 family.</text>
</comment>
<dbReference type="Proteomes" id="UP000887577">
    <property type="component" value="Unplaced"/>
</dbReference>
<dbReference type="GO" id="GO:0016020">
    <property type="term" value="C:membrane"/>
    <property type="evidence" value="ECO:0007669"/>
    <property type="project" value="UniProtKB-SubCell"/>
</dbReference>
<dbReference type="InterPro" id="IPR052665">
    <property type="entry name" value="Neuropeptide-GPCR"/>
</dbReference>
<dbReference type="PROSITE" id="PS50262">
    <property type="entry name" value="G_PROTEIN_RECEP_F1_2"/>
    <property type="match status" value="1"/>
</dbReference>
<dbReference type="PANTHER" id="PTHR24224:SF6">
    <property type="entry name" value="CARDIOACCELERATORY PEPTIDE RECEPTOR-RELATED"/>
    <property type="match status" value="1"/>
</dbReference>
<dbReference type="InterPro" id="IPR000276">
    <property type="entry name" value="GPCR_Rhodpsn"/>
</dbReference>
<keyword evidence="8" id="KW-1185">Reference proteome</keyword>
<keyword evidence="5" id="KW-0807">Transducer</keyword>
<keyword evidence="2 5" id="KW-0812">Transmembrane</keyword>
<dbReference type="SUPFAM" id="SSF81321">
    <property type="entry name" value="Family A G protein-coupled receptor-like"/>
    <property type="match status" value="1"/>
</dbReference>
<evidence type="ECO:0000313" key="8">
    <source>
        <dbReference type="Proteomes" id="UP000887577"/>
    </source>
</evidence>
<evidence type="ECO:0000256" key="1">
    <source>
        <dbReference type="ARBA" id="ARBA00004370"/>
    </source>
</evidence>
<dbReference type="AlphaFoldDB" id="A0A914YP11"/>
<evidence type="ECO:0000256" key="5">
    <source>
        <dbReference type="RuleBase" id="RU000688"/>
    </source>
</evidence>
<feature type="transmembrane region" description="Helical" evidence="6">
    <location>
        <begin position="271"/>
        <end position="292"/>
    </location>
</feature>
<feature type="transmembrane region" description="Helical" evidence="6">
    <location>
        <begin position="190"/>
        <end position="214"/>
    </location>
</feature>
<accession>A0A914YP11</accession>
<comment type="subcellular location">
    <subcellularLocation>
        <location evidence="1">Membrane</location>
    </subcellularLocation>
</comment>
<evidence type="ECO:0000256" key="3">
    <source>
        <dbReference type="ARBA" id="ARBA00022989"/>
    </source>
</evidence>